<dbReference type="Proteomes" id="UP000297245">
    <property type="component" value="Unassembled WGS sequence"/>
</dbReference>
<reference evidence="1 2" key="1">
    <citation type="journal article" date="2019" name="Nat. Ecol. Evol.">
        <title>Megaphylogeny resolves global patterns of mushroom evolution.</title>
        <authorList>
            <person name="Varga T."/>
            <person name="Krizsan K."/>
            <person name="Foldi C."/>
            <person name="Dima B."/>
            <person name="Sanchez-Garcia M."/>
            <person name="Sanchez-Ramirez S."/>
            <person name="Szollosi G.J."/>
            <person name="Szarkandi J.G."/>
            <person name="Papp V."/>
            <person name="Albert L."/>
            <person name="Andreopoulos W."/>
            <person name="Angelini C."/>
            <person name="Antonin V."/>
            <person name="Barry K.W."/>
            <person name="Bougher N.L."/>
            <person name="Buchanan P."/>
            <person name="Buyck B."/>
            <person name="Bense V."/>
            <person name="Catcheside P."/>
            <person name="Chovatia M."/>
            <person name="Cooper J."/>
            <person name="Damon W."/>
            <person name="Desjardin D."/>
            <person name="Finy P."/>
            <person name="Geml J."/>
            <person name="Haridas S."/>
            <person name="Hughes K."/>
            <person name="Justo A."/>
            <person name="Karasinski D."/>
            <person name="Kautmanova I."/>
            <person name="Kiss B."/>
            <person name="Kocsube S."/>
            <person name="Kotiranta H."/>
            <person name="LaButti K.M."/>
            <person name="Lechner B.E."/>
            <person name="Liimatainen K."/>
            <person name="Lipzen A."/>
            <person name="Lukacs Z."/>
            <person name="Mihaltcheva S."/>
            <person name="Morgado L.N."/>
            <person name="Niskanen T."/>
            <person name="Noordeloos M.E."/>
            <person name="Ohm R.A."/>
            <person name="Ortiz-Santana B."/>
            <person name="Ovrebo C."/>
            <person name="Racz N."/>
            <person name="Riley R."/>
            <person name="Savchenko A."/>
            <person name="Shiryaev A."/>
            <person name="Soop K."/>
            <person name="Spirin V."/>
            <person name="Szebenyi C."/>
            <person name="Tomsovsky M."/>
            <person name="Tulloss R.E."/>
            <person name="Uehling J."/>
            <person name="Grigoriev I.V."/>
            <person name="Vagvolgyi C."/>
            <person name="Papp T."/>
            <person name="Martin F.M."/>
            <person name="Miettinen O."/>
            <person name="Hibbett D.S."/>
            <person name="Nagy L.G."/>
        </authorList>
    </citation>
    <scope>NUCLEOTIDE SEQUENCE [LARGE SCALE GENOMIC DNA]</scope>
    <source>
        <strain evidence="1 2">CBS 962.96</strain>
    </source>
</reference>
<sequence length="72" mass="8264">MEHPSSRFQSVLHTNHVPSPSEITEIRDLLRAPEQELMQIDAEIAKLQSRRVILDTFVAAHRALLSPIRRIP</sequence>
<feature type="non-terminal residue" evidence="1">
    <location>
        <position position="72"/>
    </location>
</feature>
<organism evidence="1 2">
    <name type="scientific">Dendrothele bispora (strain CBS 962.96)</name>
    <dbReference type="NCBI Taxonomy" id="1314807"/>
    <lineage>
        <taxon>Eukaryota</taxon>
        <taxon>Fungi</taxon>
        <taxon>Dikarya</taxon>
        <taxon>Basidiomycota</taxon>
        <taxon>Agaricomycotina</taxon>
        <taxon>Agaricomycetes</taxon>
        <taxon>Agaricomycetidae</taxon>
        <taxon>Agaricales</taxon>
        <taxon>Agaricales incertae sedis</taxon>
        <taxon>Dendrothele</taxon>
    </lineage>
</organism>
<gene>
    <name evidence="1" type="ORF">K435DRAFT_664899</name>
</gene>
<evidence type="ECO:0000313" key="2">
    <source>
        <dbReference type="Proteomes" id="UP000297245"/>
    </source>
</evidence>
<name>A0A4S8M270_DENBC</name>
<proteinExistence type="predicted"/>
<keyword evidence="2" id="KW-1185">Reference proteome</keyword>
<dbReference type="OrthoDB" id="3365698at2759"/>
<accession>A0A4S8M270</accession>
<dbReference type="AlphaFoldDB" id="A0A4S8M270"/>
<protein>
    <submittedName>
        <fullName evidence="1">Uncharacterized protein</fullName>
    </submittedName>
</protein>
<dbReference type="EMBL" id="ML179182">
    <property type="protein sequence ID" value="THU96186.1"/>
    <property type="molecule type" value="Genomic_DNA"/>
</dbReference>
<evidence type="ECO:0000313" key="1">
    <source>
        <dbReference type="EMBL" id="THU96186.1"/>
    </source>
</evidence>